<protein>
    <submittedName>
        <fullName evidence="2">Uncharacterized protein</fullName>
    </submittedName>
</protein>
<proteinExistence type="evidence at transcript level"/>
<sequence length="43" mass="4733">MKDDAFATSDIQTGKQSRHGTKAGYERKDKMSHLLGISHESIG</sequence>
<dbReference type="EMBL" id="BT122281">
    <property type="protein sequence ID" value="ADE75670.1"/>
    <property type="molecule type" value="mRNA"/>
</dbReference>
<accession>D5A801</accession>
<reference evidence="2" key="1">
    <citation type="submission" date="2010-04" db="EMBL/GenBank/DDBJ databases">
        <authorList>
            <person name="Reid K.E."/>
            <person name="Liao N."/>
            <person name="Chan S."/>
            <person name="Docking R."/>
            <person name="Taylor G."/>
            <person name="Moore R."/>
            <person name="Mayo M."/>
            <person name="Munro S."/>
            <person name="King J."/>
            <person name="Yanchuk A."/>
            <person name="Holt R."/>
            <person name="Jones S."/>
            <person name="Marra M."/>
            <person name="Ritland C.E."/>
            <person name="Ritland K."/>
            <person name="Bohlmann J."/>
        </authorList>
    </citation>
    <scope>NUCLEOTIDE SEQUENCE</scope>
    <source>
        <tissue evidence="2">Buds collected with no treatment. Collection October 2007</tissue>
    </source>
</reference>
<evidence type="ECO:0000313" key="2">
    <source>
        <dbReference type="EMBL" id="ADE75670.1"/>
    </source>
</evidence>
<dbReference type="AlphaFoldDB" id="D5A801"/>
<feature type="region of interest" description="Disordered" evidence="1">
    <location>
        <begin position="1"/>
        <end position="43"/>
    </location>
</feature>
<name>D5A801_PICSI</name>
<evidence type="ECO:0000256" key="1">
    <source>
        <dbReference type="SAM" id="MobiDB-lite"/>
    </source>
</evidence>
<organism evidence="2">
    <name type="scientific">Picea sitchensis</name>
    <name type="common">Sitka spruce</name>
    <name type="synonym">Pinus sitchensis</name>
    <dbReference type="NCBI Taxonomy" id="3332"/>
    <lineage>
        <taxon>Eukaryota</taxon>
        <taxon>Viridiplantae</taxon>
        <taxon>Streptophyta</taxon>
        <taxon>Embryophyta</taxon>
        <taxon>Tracheophyta</taxon>
        <taxon>Spermatophyta</taxon>
        <taxon>Pinopsida</taxon>
        <taxon>Pinidae</taxon>
        <taxon>Conifers I</taxon>
        <taxon>Pinales</taxon>
        <taxon>Pinaceae</taxon>
        <taxon>Picea</taxon>
    </lineage>
</organism>